<dbReference type="InterPro" id="IPR003560">
    <property type="entry name" value="DHB_DH"/>
</dbReference>
<dbReference type="PROSITE" id="PS00061">
    <property type="entry name" value="ADH_SHORT"/>
    <property type="match status" value="1"/>
</dbReference>
<comment type="similarity">
    <text evidence="1">Belongs to the short-chain dehydrogenases/reductases (SDR) family.</text>
</comment>
<comment type="caution">
    <text evidence="3">The sequence shown here is derived from an EMBL/GenBank/DDBJ whole genome shotgun (WGS) entry which is preliminary data.</text>
</comment>
<organism evidence="3 4">
    <name type="scientific">Corynebacterium marambiense</name>
    <dbReference type="NCBI Taxonomy" id="2765364"/>
    <lineage>
        <taxon>Bacteria</taxon>
        <taxon>Bacillati</taxon>
        <taxon>Actinomycetota</taxon>
        <taxon>Actinomycetes</taxon>
        <taxon>Mycobacteriales</taxon>
        <taxon>Corynebacteriaceae</taxon>
        <taxon>Corynebacterium</taxon>
    </lineage>
</organism>
<dbReference type="InterPro" id="IPR036291">
    <property type="entry name" value="NAD(P)-bd_dom_sf"/>
</dbReference>
<evidence type="ECO:0000256" key="2">
    <source>
        <dbReference type="ARBA" id="ARBA00023002"/>
    </source>
</evidence>
<dbReference type="SUPFAM" id="SSF51735">
    <property type="entry name" value="NAD(P)-binding Rossmann-fold domains"/>
    <property type="match status" value="1"/>
</dbReference>
<protein>
    <submittedName>
        <fullName evidence="3">SDR family oxidoreductase</fullName>
    </submittedName>
</protein>
<dbReference type="EMBL" id="JAEIOT010000004">
    <property type="protein sequence ID" value="MBI8999476.1"/>
    <property type="molecule type" value="Genomic_DNA"/>
</dbReference>
<dbReference type="InterPro" id="IPR051122">
    <property type="entry name" value="SDR_DHRS6-like"/>
</dbReference>
<dbReference type="InterPro" id="IPR002347">
    <property type="entry name" value="SDR_fam"/>
</dbReference>
<evidence type="ECO:0000313" key="4">
    <source>
        <dbReference type="Proteomes" id="UP000625574"/>
    </source>
</evidence>
<accession>A0ABS0VRS7</accession>
<proteinExistence type="inferred from homology"/>
<keyword evidence="4" id="KW-1185">Reference proteome</keyword>
<dbReference type="RefSeq" id="WP_198734938.1">
    <property type="nucleotide sequence ID" value="NZ_JAEIOT010000004.1"/>
</dbReference>
<evidence type="ECO:0000256" key="1">
    <source>
        <dbReference type="ARBA" id="ARBA00006484"/>
    </source>
</evidence>
<keyword evidence="2" id="KW-0560">Oxidoreductase</keyword>
<gene>
    <name evidence="3" type="ORF">JDV76_00550</name>
</gene>
<evidence type="ECO:0000313" key="3">
    <source>
        <dbReference type="EMBL" id="MBI8999476.1"/>
    </source>
</evidence>
<dbReference type="Proteomes" id="UP000625574">
    <property type="component" value="Unassembled WGS sequence"/>
</dbReference>
<dbReference type="InterPro" id="IPR020904">
    <property type="entry name" value="Sc_DH/Rdtase_CS"/>
</dbReference>
<dbReference type="PANTHER" id="PTHR43477">
    <property type="entry name" value="DIHYDROANTICAPSIN 7-DEHYDROGENASE"/>
    <property type="match status" value="1"/>
</dbReference>
<name>A0ABS0VRS7_9CORY</name>
<dbReference type="Pfam" id="PF13561">
    <property type="entry name" value="adh_short_C2"/>
    <property type="match status" value="1"/>
</dbReference>
<dbReference type="Gene3D" id="3.40.50.720">
    <property type="entry name" value="NAD(P)-binding Rossmann-like Domain"/>
    <property type="match status" value="1"/>
</dbReference>
<sequence length="246" mass="25604">MPGIECPSQSSSTLLHVLVTGARGGVGSAVVEHLRNLGHRVSAWDLPEYDVTDSDSIVAAITDLDDSDPLDALVHTPGVLRPDSALNPDPASLRFSLEVNLLGTVAVCAPVARRFVERRGGSLVVVSSNAAAVPRAGMAAYGASKAATTSWVRTLGLECAPHGVRCNVISPGSTDTPMLRGMWPEGSDQSAQVIAGTPEQYRLGIPLQRLADPSDIAGACAFLISPAARHITMHDLRIDGGATLDA</sequence>
<dbReference type="PRINTS" id="PR01397">
    <property type="entry name" value="DHBDHDRGNASE"/>
</dbReference>
<reference evidence="3 4" key="1">
    <citation type="submission" date="2020-12" db="EMBL/GenBank/DDBJ databases">
        <title>Genome public.</title>
        <authorList>
            <person name="Sun Q."/>
        </authorList>
    </citation>
    <scope>NUCLEOTIDE SEQUENCE [LARGE SCALE GENOMIC DNA]</scope>
    <source>
        <strain evidence="3 4">CCM 8864</strain>
    </source>
</reference>
<dbReference type="PANTHER" id="PTHR43477:SF1">
    <property type="entry name" value="DIHYDROANTICAPSIN 7-DEHYDROGENASE"/>
    <property type="match status" value="1"/>
</dbReference>